<proteinExistence type="predicted"/>
<comment type="caution">
    <text evidence="1">The sequence shown here is derived from an EMBL/GenBank/DDBJ whole genome shotgun (WGS) entry which is preliminary data.</text>
</comment>
<keyword evidence="2" id="KW-1185">Reference proteome</keyword>
<dbReference type="EMBL" id="SPNV01000016">
    <property type="protein sequence ID" value="KAF5865680.1"/>
    <property type="molecule type" value="Genomic_DNA"/>
</dbReference>
<accession>A0A8H6ECD0</accession>
<evidence type="ECO:0000313" key="2">
    <source>
        <dbReference type="Proteomes" id="UP000541154"/>
    </source>
</evidence>
<gene>
    <name evidence="1" type="ORF">ETB97_002652</name>
</gene>
<sequence>MAARGANVDGKSVVKRSPAAEFPVVTSQSELEIEAAKAVRLSPIADRDILTDNAGGITKGSRISYKKSNTSC</sequence>
<reference evidence="1 2" key="1">
    <citation type="submission" date="2019-04" db="EMBL/GenBank/DDBJ databases">
        <title>Aspergillus burnettii sp. nov., novel species from soil in southeast Queensland.</title>
        <authorList>
            <person name="Gilchrist C.L.M."/>
            <person name="Pitt J.I."/>
            <person name="Lange L."/>
            <person name="Lacey H.J."/>
            <person name="Vuong D."/>
            <person name="Midgley D.J."/>
            <person name="Greenfield P."/>
            <person name="Bradbury M."/>
            <person name="Lacey E."/>
            <person name="Busk P.K."/>
            <person name="Pilgaard B."/>
            <person name="Chooi Y.H."/>
            <person name="Piggott A.M."/>
        </authorList>
    </citation>
    <scope>NUCLEOTIDE SEQUENCE [LARGE SCALE GENOMIC DNA]</scope>
    <source>
        <strain evidence="1 2">FRR 5400</strain>
    </source>
</reference>
<protein>
    <submittedName>
        <fullName evidence="1">Uncharacterized protein</fullName>
    </submittedName>
</protein>
<evidence type="ECO:0000313" key="1">
    <source>
        <dbReference type="EMBL" id="KAF5865680.1"/>
    </source>
</evidence>
<dbReference type="AlphaFoldDB" id="A0A8H6ECD0"/>
<name>A0A8H6ECD0_PETAA</name>
<dbReference type="Proteomes" id="UP000541154">
    <property type="component" value="Unassembled WGS sequence"/>
</dbReference>
<organism evidence="1 2">
    <name type="scientific">Petromyces alliaceus</name>
    <name type="common">Aspergillus alliaceus</name>
    <dbReference type="NCBI Taxonomy" id="209559"/>
    <lineage>
        <taxon>Eukaryota</taxon>
        <taxon>Fungi</taxon>
        <taxon>Dikarya</taxon>
        <taxon>Ascomycota</taxon>
        <taxon>Pezizomycotina</taxon>
        <taxon>Eurotiomycetes</taxon>
        <taxon>Eurotiomycetidae</taxon>
        <taxon>Eurotiales</taxon>
        <taxon>Aspergillaceae</taxon>
        <taxon>Aspergillus</taxon>
        <taxon>Aspergillus subgen. Circumdati</taxon>
    </lineage>
</organism>